<dbReference type="KEGG" id="ncv:NCAV_1353"/>
<dbReference type="InterPro" id="IPR016039">
    <property type="entry name" value="Thiolase-like"/>
</dbReference>
<keyword evidence="6" id="KW-0012">Acyltransferase</keyword>
<evidence type="ECO:0000313" key="6">
    <source>
        <dbReference type="EMBL" id="SPC34519.1"/>
    </source>
</evidence>
<keyword evidence="3" id="KW-0414">Isoprene biosynthesis</keyword>
<dbReference type="InterPro" id="IPR013528">
    <property type="entry name" value="HMG_CoA_synth_N"/>
</dbReference>
<dbReference type="SUPFAM" id="SSF53901">
    <property type="entry name" value="Thiolase-like"/>
    <property type="match status" value="2"/>
</dbReference>
<protein>
    <submittedName>
        <fullName evidence="6">Hydroxymethylglutaryl-CoA synthase</fullName>
        <ecNumber evidence="6">2.3.3.10</ecNumber>
    </submittedName>
</protein>
<dbReference type="GO" id="GO:0006084">
    <property type="term" value="P:acetyl-CoA metabolic process"/>
    <property type="evidence" value="ECO:0007669"/>
    <property type="project" value="InterPro"/>
</dbReference>
<dbReference type="AlphaFoldDB" id="A0A2K5ASC4"/>
<dbReference type="RefSeq" id="WP_197706594.1">
    <property type="nucleotide sequence ID" value="NZ_LT981265.1"/>
</dbReference>
<dbReference type="GeneID" id="41595351"/>
<proteinExistence type="inferred from homology"/>
<dbReference type="GO" id="GO:0010142">
    <property type="term" value="P:farnesyl diphosphate biosynthetic process, mevalonate pathway"/>
    <property type="evidence" value="ECO:0007669"/>
    <property type="project" value="InterPro"/>
</dbReference>
<dbReference type="Pfam" id="PF08540">
    <property type="entry name" value="HMG_CoA_synt_C"/>
    <property type="match status" value="1"/>
</dbReference>
<feature type="domain" description="Hydroxymethylglutaryl-coenzyme A synthase C-terminal" evidence="5">
    <location>
        <begin position="187"/>
        <end position="431"/>
    </location>
</feature>
<dbReference type="InterPro" id="IPR013746">
    <property type="entry name" value="HMG_CoA_synt_C_dom"/>
</dbReference>
<feature type="domain" description="Hydroxymethylglutaryl-coenzyme A synthase N-terminal" evidence="4">
    <location>
        <begin position="8"/>
        <end position="180"/>
    </location>
</feature>
<keyword evidence="2 6" id="KW-0808">Transferase</keyword>
<dbReference type="Proteomes" id="UP000236248">
    <property type="component" value="Chromosome NCAV"/>
</dbReference>
<dbReference type="GO" id="GO:0004421">
    <property type="term" value="F:hydroxymethylglutaryl-CoA synthase activity"/>
    <property type="evidence" value="ECO:0007669"/>
    <property type="project" value="UniProtKB-EC"/>
</dbReference>
<evidence type="ECO:0000256" key="3">
    <source>
        <dbReference type="ARBA" id="ARBA00023229"/>
    </source>
</evidence>
<gene>
    <name evidence="6" type="primary">hcs</name>
    <name evidence="6" type="ORF">NCAV_1353</name>
</gene>
<reference evidence="7" key="1">
    <citation type="submission" date="2018-01" db="EMBL/GenBank/DDBJ databases">
        <authorList>
            <person name="Kerou L M."/>
        </authorList>
    </citation>
    <scope>NUCLEOTIDE SEQUENCE [LARGE SCALE GENOMIC DNA]</scope>
    <source>
        <strain evidence="7">SCU2</strain>
    </source>
</reference>
<dbReference type="Gene3D" id="3.40.47.10">
    <property type="match status" value="1"/>
</dbReference>
<evidence type="ECO:0000259" key="4">
    <source>
        <dbReference type="Pfam" id="PF01154"/>
    </source>
</evidence>
<evidence type="ECO:0000313" key="7">
    <source>
        <dbReference type="Proteomes" id="UP000236248"/>
    </source>
</evidence>
<evidence type="ECO:0000259" key="5">
    <source>
        <dbReference type="Pfam" id="PF08540"/>
    </source>
</evidence>
<evidence type="ECO:0000256" key="1">
    <source>
        <dbReference type="ARBA" id="ARBA00007061"/>
    </source>
</evidence>
<organism evidence="6 7">
    <name type="scientific">Candidatus Nitrosocaldus cavascurensis</name>
    <dbReference type="NCBI Taxonomy" id="2058097"/>
    <lineage>
        <taxon>Archaea</taxon>
        <taxon>Nitrososphaerota</taxon>
        <taxon>Nitrososphaeria</taxon>
        <taxon>Candidatus Nitrosocaldales</taxon>
        <taxon>Candidatus Nitrosocaldaceae</taxon>
        <taxon>Candidatus Nitrosocaldus</taxon>
    </lineage>
</organism>
<evidence type="ECO:0000256" key="2">
    <source>
        <dbReference type="ARBA" id="ARBA00022679"/>
    </source>
</evidence>
<dbReference type="PANTHER" id="PTHR43323">
    <property type="entry name" value="3-HYDROXY-3-METHYLGLUTARYL COENZYME A SYNTHASE"/>
    <property type="match status" value="1"/>
</dbReference>
<comment type="similarity">
    <text evidence="1">Belongs to the thiolase-like superfamily. HMG-CoA synthase family.</text>
</comment>
<dbReference type="EC" id="2.3.3.10" evidence="6"/>
<dbReference type="EMBL" id="LT981265">
    <property type="protein sequence ID" value="SPC34519.1"/>
    <property type="molecule type" value="Genomic_DNA"/>
</dbReference>
<name>A0A2K5ASC4_9ARCH</name>
<keyword evidence="7" id="KW-1185">Reference proteome</keyword>
<accession>A0A2K5ASC4</accession>
<sequence length="469" mass="53292">MLLLIPMKPVGIDDIAIYVPPLYIDFKDFAEARKIDPSKLEFGIGIKKMAIVDADQDPACMAANACLRLMQKNDLKPSDIGRLYVATESGLDESKAMNSYVIGMLEQIYGQGSFEHCGGIECKFACVSGSYALYDNTNWIRCDEHNGKYAIVVVSDVAKYDIGSSGEYTQGAGAVAMLIKEEPRLLAFDQKVTSTVISNEHDFYRPFARSTPIVNGHYSNLAYLIYVKKAMLMYKQKAIETGLIKLRQDESIIDHIDLLAMHLPYSKMGKNALAFLLRHEWRNLPKWKQILAKIGMEEPKPPEGMGTIEAILSDKEFMKKDEEFRRRFMETEEYKQVFESKLASSLKASEIIGNLYTGSLYMGFRSEIEYEYRKGKDLAGLRVGFASYGSGCSAMAFSGVIQDRYKEVVSRMDLEREIGERRRISMEEYEQLHRGLRSVEERIVSKSKEFVLVSIGKRGEGFREYTFHN</sequence>
<dbReference type="PANTHER" id="PTHR43323:SF2">
    <property type="entry name" value="HYDROXYMETHYLGLUTARYL-COA SYNTHASE"/>
    <property type="match status" value="1"/>
</dbReference>
<dbReference type="Pfam" id="PF01154">
    <property type="entry name" value="HMG_CoA_synt_N"/>
    <property type="match status" value="1"/>
</dbReference>
<dbReference type="CDD" id="cd00827">
    <property type="entry name" value="init_cond_enzymes"/>
    <property type="match status" value="1"/>
</dbReference>